<evidence type="ECO:0000313" key="1">
    <source>
        <dbReference type="EMBL" id="EUC35179.1"/>
    </source>
</evidence>
<proteinExistence type="predicted"/>
<keyword evidence="2" id="KW-1185">Reference proteome</keyword>
<dbReference type="HOGENOM" id="CLU_2564560_0_0_1"/>
<protein>
    <submittedName>
        <fullName evidence="1">Uncharacterized protein</fullName>
    </submittedName>
</protein>
<gene>
    <name evidence="1" type="ORF">COCCADRAFT_91590</name>
</gene>
<dbReference type="Proteomes" id="UP000053841">
    <property type="component" value="Unassembled WGS sequence"/>
</dbReference>
<evidence type="ECO:0000313" key="2">
    <source>
        <dbReference type="Proteomes" id="UP000053841"/>
    </source>
</evidence>
<organism evidence="1 2">
    <name type="scientific">Cochliobolus carbonum (strain 26-R-13)</name>
    <name type="common">Maize leaf spot fungus</name>
    <name type="synonym">Bipolaris zeicola</name>
    <dbReference type="NCBI Taxonomy" id="930089"/>
    <lineage>
        <taxon>Eukaryota</taxon>
        <taxon>Fungi</taxon>
        <taxon>Dikarya</taxon>
        <taxon>Ascomycota</taxon>
        <taxon>Pezizomycotina</taxon>
        <taxon>Dothideomycetes</taxon>
        <taxon>Pleosporomycetidae</taxon>
        <taxon>Pleosporales</taxon>
        <taxon>Pleosporineae</taxon>
        <taxon>Pleosporaceae</taxon>
        <taxon>Bipolaris</taxon>
    </lineage>
</organism>
<name>W6YHS0_COCC2</name>
<dbReference type="RefSeq" id="XP_007710532.1">
    <property type="nucleotide sequence ID" value="XM_007712342.1"/>
</dbReference>
<feature type="non-terminal residue" evidence="1">
    <location>
        <position position="1"/>
    </location>
</feature>
<reference evidence="1 2" key="1">
    <citation type="journal article" date="2013" name="PLoS Genet.">
        <title>Comparative genome structure, secondary metabolite, and effector coding capacity across Cochliobolus pathogens.</title>
        <authorList>
            <person name="Condon B.J."/>
            <person name="Leng Y."/>
            <person name="Wu D."/>
            <person name="Bushley K.E."/>
            <person name="Ohm R.A."/>
            <person name="Otillar R."/>
            <person name="Martin J."/>
            <person name="Schackwitz W."/>
            <person name="Grimwood J."/>
            <person name="MohdZainudin N."/>
            <person name="Xue C."/>
            <person name="Wang R."/>
            <person name="Manning V.A."/>
            <person name="Dhillon B."/>
            <person name="Tu Z.J."/>
            <person name="Steffenson B.J."/>
            <person name="Salamov A."/>
            <person name="Sun H."/>
            <person name="Lowry S."/>
            <person name="LaButti K."/>
            <person name="Han J."/>
            <person name="Copeland A."/>
            <person name="Lindquist E."/>
            <person name="Barry K."/>
            <person name="Schmutz J."/>
            <person name="Baker S.E."/>
            <person name="Ciuffetti L.M."/>
            <person name="Grigoriev I.V."/>
            <person name="Zhong S."/>
            <person name="Turgeon B.G."/>
        </authorList>
    </citation>
    <scope>NUCLEOTIDE SEQUENCE [LARGE SCALE GENOMIC DNA]</scope>
    <source>
        <strain evidence="1 2">26-R-13</strain>
    </source>
</reference>
<dbReference type="KEGG" id="bze:COCCADRAFT_91590"/>
<dbReference type="GeneID" id="19153214"/>
<dbReference type="AlphaFoldDB" id="W6YHS0"/>
<accession>W6YHS0</accession>
<dbReference type="EMBL" id="KI964579">
    <property type="protein sequence ID" value="EUC35179.1"/>
    <property type="molecule type" value="Genomic_DNA"/>
</dbReference>
<sequence>TVTTTTTTTKNTLFANLIFSFSFLCSYQKKLAHTWIKGSFLPKNPQKFVTVQKINYQKRRQTIHNPCFHKKRREGEKRRERQ</sequence>